<proteinExistence type="predicted"/>
<accession>A0A6J3M416</accession>
<dbReference type="GeneID" id="54362622"/>
<reference evidence="2" key="1">
    <citation type="submission" date="2020-01" db="EMBL/GenBank/DDBJ databases">
        <authorList>
            <consortium name="DOE Joint Genome Institute"/>
            <person name="Haridas S."/>
            <person name="Albert R."/>
            <person name="Binder M."/>
            <person name="Bloem J."/>
            <person name="Labutti K."/>
            <person name="Salamov A."/>
            <person name="Andreopoulos B."/>
            <person name="Baker S.E."/>
            <person name="Barry K."/>
            <person name="Bills G."/>
            <person name="Bluhm B.H."/>
            <person name="Cannon C."/>
            <person name="Castanera R."/>
            <person name="Culley D.E."/>
            <person name="Daum C."/>
            <person name="Ezra D."/>
            <person name="Gonzalez J.B."/>
            <person name="Henrissat B."/>
            <person name="Kuo A."/>
            <person name="Liang C."/>
            <person name="Lipzen A."/>
            <person name="Lutzoni F."/>
            <person name="Magnuson J."/>
            <person name="Mondo S."/>
            <person name="Nolan M."/>
            <person name="Ohm R."/>
            <person name="Pangilinan J."/>
            <person name="Park H.-J."/>
            <person name="Ramirez L."/>
            <person name="Alfaro M."/>
            <person name="Sun H."/>
            <person name="Tritt A."/>
            <person name="Yoshinaga Y."/>
            <person name="Zwiers L.-H."/>
            <person name="Turgeon B.G."/>
            <person name="Goodwin S.B."/>
            <person name="Spatafora J.W."/>
            <person name="Crous P.W."/>
            <person name="Grigoriev I.V."/>
        </authorList>
    </citation>
    <scope>NUCLEOTIDE SEQUENCE</scope>
    <source>
        <strain evidence="2">CBS 342.82</strain>
    </source>
</reference>
<gene>
    <name evidence="2" type="ORF">K489DRAFT_380156</name>
</gene>
<evidence type="ECO:0000313" key="1">
    <source>
        <dbReference type="Proteomes" id="UP000504637"/>
    </source>
</evidence>
<organism evidence="2">
    <name type="scientific">Dissoconium aciculare CBS 342.82</name>
    <dbReference type="NCBI Taxonomy" id="1314786"/>
    <lineage>
        <taxon>Eukaryota</taxon>
        <taxon>Fungi</taxon>
        <taxon>Dikarya</taxon>
        <taxon>Ascomycota</taxon>
        <taxon>Pezizomycotina</taxon>
        <taxon>Dothideomycetes</taxon>
        <taxon>Dothideomycetidae</taxon>
        <taxon>Mycosphaerellales</taxon>
        <taxon>Dissoconiaceae</taxon>
        <taxon>Dissoconium</taxon>
    </lineage>
</organism>
<dbReference type="AlphaFoldDB" id="A0A6J3M416"/>
<reference evidence="2" key="3">
    <citation type="submission" date="2025-08" db="UniProtKB">
        <authorList>
            <consortium name="RefSeq"/>
        </authorList>
    </citation>
    <scope>IDENTIFICATION</scope>
    <source>
        <strain evidence="2">CBS 342.82</strain>
    </source>
</reference>
<dbReference type="RefSeq" id="XP_033459812.1">
    <property type="nucleotide sequence ID" value="XM_033604822.1"/>
</dbReference>
<keyword evidence="1" id="KW-1185">Reference proteome</keyword>
<reference evidence="2" key="2">
    <citation type="submission" date="2020-04" db="EMBL/GenBank/DDBJ databases">
        <authorList>
            <consortium name="NCBI Genome Project"/>
        </authorList>
    </citation>
    <scope>NUCLEOTIDE SEQUENCE</scope>
    <source>
        <strain evidence="2">CBS 342.82</strain>
    </source>
</reference>
<sequence length="72" mass="8242">MTPDVVSFLLLLGGACRTKTTLVTLQVKILCKFLHQADTFRPTVFYTAQKRARKEPRRSFTRLLGSPLSMER</sequence>
<protein>
    <submittedName>
        <fullName evidence="2">Uncharacterized protein</fullName>
    </submittedName>
</protein>
<evidence type="ECO:0000313" key="2">
    <source>
        <dbReference type="RefSeq" id="XP_033459812.1"/>
    </source>
</evidence>
<name>A0A6J3M416_9PEZI</name>
<dbReference type="Proteomes" id="UP000504637">
    <property type="component" value="Unplaced"/>
</dbReference>